<dbReference type="Proteomes" id="UP000315303">
    <property type="component" value="Unassembled WGS sequence"/>
</dbReference>
<dbReference type="InterPro" id="IPR017463">
    <property type="entry name" value="Sulphur_relay_TusD/DsrE"/>
</dbReference>
<dbReference type="PANTHER" id="PTHR34874">
    <property type="entry name" value="PROTEIN YCHN"/>
    <property type="match status" value="1"/>
</dbReference>
<protein>
    <submittedName>
        <fullName evidence="5">Sulfurtransferase complex subunit TusD</fullName>
    </submittedName>
</protein>
<dbReference type="GO" id="GO:0016783">
    <property type="term" value="F:sulfurtransferase activity"/>
    <property type="evidence" value="ECO:0007669"/>
    <property type="project" value="InterPro"/>
</dbReference>
<dbReference type="NCBIfam" id="TIGR03012">
    <property type="entry name" value="sulf_tusD_dsrE"/>
    <property type="match status" value="1"/>
</dbReference>
<proteinExistence type="inferred from homology"/>
<dbReference type="NCBIfam" id="NF001237">
    <property type="entry name" value="PRK00207.1"/>
    <property type="match status" value="1"/>
</dbReference>
<dbReference type="AlphaFoldDB" id="A0A502KX18"/>
<keyword evidence="4 5" id="KW-0808">Transferase</keyword>
<organism evidence="5 6">
    <name type="scientific">Litorilituus lipolyticus</name>
    <dbReference type="NCBI Taxonomy" id="2491017"/>
    <lineage>
        <taxon>Bacteria</taxon>
        <taxon>Pseudomonadati</taxon>
        <taxon>Pseudomonadota</taxon>
        <taxon>Gammaproteobacteria</taxon>
        <taxon>Alteromonadales</taxon>
        <taxon>Colwelliaceae</taxon>
        <taxon>Litorilituus</taxon>
    </lineage>
</organism>
<evidence type="ECO:0000256" key="1">
    <source>
        <dbReference type="ARBA" id="ARBA00004496"/>
    </source>
</evidence>
<evidence type="ECO:0000256" key="3">
    <source>
        <dbReference type="ARBA" id="ARBA00022490"/>
    </source>
</evidence>
<comment type="subcellular location">
    <subcellularLocation>
        <location evidence="1">Cytoplasm</location>
    </subcellularLocation>
</comment>
<accession>A0A502KX18</accession>
<evidence type="ECO:0000256" key="2">
    <source>
        <dbReference type="ARBA" id="ARBA00007067"/>
    </source>
</evidence>
<dbReference type="InterPro" id="IPR003787">
    <property type="entry name" value="Sulphur_relay_DsrE/F-like"/>
</dbReference>
<keyword evidence="3" id="KW-0963">Cytoplasm</keyword>
<dbReference type="RefSeq" id="WP_140605127.1">
    <property type="nucleotide sequence ID" value="NZ_SAWY01000038.1"/>
</dbReference>
<evidence type="ECO:0000313" key="5">
    <source>
        <dbReference type="EMBL" id="TPH12777.1"/>
    </source>
</evidence>
<dbReference type="GO" id="GO:0002143">
    <property type="term" value="P:tRNA wobble position uridine thiolation"/>
    <property type="evidence" value="ECO:0007669"/>
    <property type="project" value="TreeGrafter"/>
</dbReference>
<dbReference type="InterPro" id="IPR027396">
    <property type="entry name" value="DsrEFH-like"/>
</dbReference>
<sequence length="127" mass="13919">MNKLAVIITSPPSSNLSVTAIEYIEAALALQIEIVGIFFYQDGVLHANTFVEVPTDEYQAQAKWLALKNEFNLSLHLCVTAASKRGLQVDETNSVEPQSSNVADAFEISGLGELVELTNYADRVIQF</sequence>
<dbReference type="GO" id="GO:0097163">
    <property type="term" value="F:sulfur carrier activity"/>
    <property type="evidence" value="ECO:0007669"/>
    <property type="project" value="TreeGrafter"/>
</dbReference>
<dbReference type="SUPFAM" id="SSF75169">
    <property type="entry name" value="DsrEFH-like"/>
    <property type="match status" value="1"/>
</dbReference>
<reference evidence="5 6" key="1">
    <citation type="submission" date="2019-01" db="EMBL/GenBank/DDBJ databases">
        <title>Litorilituus lipolytica sp. nov., isolated from intertidal sand of the Yellow Sea in China.</title>
        <authorList>
            <person name="Liu A."/>
        </authorList>
    </citation>
    <scope>NUCLEOTIDE SEQUENCE [LARGE SCALE GENOMIC DNA]</scope>
    <source>
        <strain evidence="5 6">RZ04</strain>
    </source>
</reference>
<gene>
    <name evidence="5" type="primary">tusD</name>
    <name evidence="5" type="ORF">EPA86_15200</name>
</gene>
<keyword evidence="6" id="KW-1185">Reference proteome</keyword>
<evidence type="ECO:0000313" key="6">
    <source>
        <dbReference type="Proteomes" id="UP000315303"/>
    </source>
</evidence>
<dbReference type="OrthoDB" id="9787483at2"/>
<dbReference type="PANTHER" id="PTHR34874:SF3">
    <property type="entry name" value="SULFURTRANSFERASE TUSD"/>
    <property type="match status" value="1"/>
</dbReference>
<dbReference type="Gene3D" id="3.40.1260.10">
    <property type="entry name" value="DsrEFH-like"/>
    <property type="match status" value="1"/>
</dbReference>
<comment type="caution">
    <text evidence="5">The sequence shown here is derived from an EMBL/GenBank/DDBJ whole genome shotgun (WGS) entry which is preliminary data.</text>
</comment>
<comment type="similarity">
    <text evidence="2">Belongs to the DsrE/TusD family.</text>
</comment>
<name>A0A502KX18_9GAMM</name>
<dbReference type="Pfam" id="PF02635">
    <property type="entry name" value="DsrE"/>
    <property type="match status" value="1"/>
</dbReference>
<evidence type="ECO:0000256" key="4">
    <source>
        <dbReference type="ARBA" id="ARBA00022679"/>
    </source>
</evidence>
<dbReference type="EMBL" id="SAWY01000038">
    <property type="protein sequence ID" value="TPH12777.1"/>
    <property type="molecule type" value="Genomic_DNA"/>
</dbReference>
<dbReference type="GO" id="GO:1990228">
    <property type="term" value="C:sulfurtransferase complex"/>
    <property type="evidence" value="ECO:0007669"/>
    <property type="project" value="TreeGrafter"/>
</dbReference>